<keyword evidence="2 5" id="KW-0378">Hydrolase</keyword>
<name>A0ABD6RZH9_CLOSG</name>
<evidence type="ECO:0000313" key="8">
    <source>
        <dbReference type="Proteomes" id="UP000193911"/>
    </source>
</evidence>
<dbReference type="PANTHER" id="PTHR11070:SF2">
    <property type="entry name" value="ATP-DEPENDENT DNA HELICASE SRS2"/>
    <property type="match status" value="1"/>
</dbReference>
<evidence type="ECO:0000256" key="1">
    <source>
        <dbReference type="ARBA" id="ARBA00022741"/>
    </source>
</evidence>
<dbReference type="InterPro" id="IPR014016">
    <property type="entry name" value="UvrD-like_ATP-bd"/>
</dbReference>
<comment type="caution">
    <text evidence="7">The sequence shown here is derived from an EMBL/GenBank/DDBJ whole genome shotgun (WGS) entry which is preliminary data.</text>
</comment>
<dbReference type="GO" id="GO:0005524">
    <property type="term" value="F:ATP binding"/>
    <property type="evidence" value="ECO:0007669"/>
    <property type="project" value="UniProtKB-UniRule"/>
</dbReference>
<dbReference type="GO" id="GO:0003678">
    <property type="term" value="F:DNA helicase activity"/>
    <property type="evidence" value="ECO:0007669"/>
    <property type="project" value="UniProtKB-ARBA"/>
</dbReference>
<dbReference type="Pfam" id="PF00580">
    <property type="entry name" value="UvrD-helicase"/>
    <property type="match status" value="1"/>
</dbReference>
<dbReference type="Proteomes" id="UP000193911">
    <property type="component" value="Unassembled WGS sequence"/>
</dbReference>
<dbReference type="SUPFAM" id="SSF52540">
    <property type="entry name" value="P-loop containing nucleoside triphosphate hydrolases"/>
    <property type="match status" value="1"/>
</dbReference>
<keyword evidence="1 5" id="KW-0547">Nucleotide-binding</keyword>
<feature type="binding site" evidence="5">
    <location>
        <begin position="14"/>
        <end position="21"/>
    </location>
    <ligand>
        <name>ATP</name>
        <dbReference type="ChEBI" id="CHEBI:30616"/>
    </ligand>
</feature>
<evidence type="ECO:0000259" key="6">
    <source>
        <dbReference type="PROSITE" id="PS51198"/>
    </source>
</evidence>
<dbReference type="RefSeq" id="WP_158088201.1">
    <property type="nucleotide sequence ID" value="NZ_MWJJ01000001.1"/>
</dbReference>
<dbReference type="EMBL" id="MWJJ01000001">
    <property type="protein sequence ID" value="OSB19392.1"/>
    <property type="molecule type" value="Genomic_DNA"/>
</dbReference>
<protein>
    <recommendedName>
        <fullName evidence="6">UvrD-like helicase ATP-binding domain-containing protein</fullName>
    </recommendedName>
</protein>
<dbReference type="PROSITE" id="PS51198">
    <property type="entry name" value="UVRD_HELICASE_ATP_BIND"/>
    <property type="match status" value="1"/>
</dbReference>
<evidence type="ECO:0000256" key="2">
    <source>
        <dbReference type="ARBA" id="ARBA00022801"/>
    </source>
</evidence>
<keyword evidence="4 5" id="KW-0067">ATP-binding</keyword>
<dbReference type="InterPro" id="IPR000212">
    <property type="entry name" value="DNA_helicase_UvrD/REP"/>
</dbReference>
<accession>A0ABD6RZH9</accession>
<dbReference type="GO" id="GO:0016787">
    <property type="term" value="F:hydrolase activity"/>
    <property type="evidence" value="ECO:0007669"/>
    <property type="project" value="UniProtKB-UniRule"/>
</dbReference>
<evidence type="ECO:0000313" key="7">
    <source>
        <dbReference type="EMBL" id="OSB19392.1"/>
    </source>
</evidence>
<reference evidence="7 8" key="1">
    <citation type="submission" date="2017-02" db="EMBL/GenBank/DDBJ databases">
        <title>Differentiating clades of botulinum-neurotoxin-producing Clostridia with a simple, multiplex PCR assay.</title>
        <authorList>
            <person name="Williamson C.H.D."/>
            <person name="Vazquez A."/>
            <person name="Hill K."/>
            <person name="Smith T.J."/>
            <person name="Nottingham R."/>
            <person name="Stone N.E."/>
            <person name="Sobek C.J."/>
            <person name="Cocking J.H."/>
            <person name="Fernandez R.A."/>
            <person name="Caballero P.A."/>
            <person name="Leiser O.P."/>
            <person name="Keim P."/>
            <person name="Sahl J.W."/>
        </authorList>
    </citation>
    <scope>NUCLEOTIDE SEQUENCE [LARGE SCALE GENOMIC DNA]</scope>
    <source>
        <strain evidence="7 8">CLS_DGF_0088_06</strain>
    </source>
</reference>
<dbReference type="PANTHER" id="PTHR11070">
    <property type="entry name" value="UVRD / RECB / PCRA DNA HELICASE FAMILY MEMBER"/>
    <property type="match status" value="1"/>
</dbReference>
<evidence type="ECO:0000256" key="5">
    <source>
        <dbReference type="PROSITE-ProRule" id="PRU00560"/>
    </source>
</evidence>
<proteinExistence type="predicted"/>
<keyword evidence="3 5" id="KW-0347">Helicase</keyword>
<dbReference type="AlphaFoldDB" id="A0ABD6RZH9"/>
<gene>
    <name evidence="7" type="ORF">B2H94_09935</name>
</gene>
<evidence type="ECO:0000256" key="3">
    <source>
        <dbReference type="ARBA" id="ARBA00022806"/>
    </source>
</evidence>
<feature type="domain" description="UvrD-like helicase ATP-binding" evidence="6">
    <location>
        <begin position="1"/>
        <end position="249"/>
    </location>
</feature>
<evidence type="ECO:0000256" key="4">
    <source>
        <dbReference type="ARBA" id="ARBA00022840"/>
    </source>
</evidence>
<dbReference type="InterPro" id="IPR027417">
    <property type="entry name" value="P-loop_NTPase"/>
</dbReference>
<dbReference type="Gene3D" id="3.40.50.300">
    <property type="entry name" value="P-loop containing nucleotide triphosphate hydrolases"/>
    <property type="match status" value="3"/>
</dbReference>
<organism evidence="7 8">
    <name type="scientific">Clostridium sporogenes</name>
    <dbReference type="NCBI Taxonomy" id="1509"/>
    <lineage>
        <taxon>Bacteria</taxon>
        <taxon>Bacillati</taxon>
        <taxon>Bacillota</taxon>
        <taxon>Clostridia</taxon>
        <taxon>Eubacteriales</taxon>
        <taxon>Clostridiaceae</taxon>
        <taxon>Clostridium</taxon>
    </lineage>
</organism>
<sequence>MATEIKSNLILINAPAGSGKTTTIEKNVIKTLSNFYNSKILCITYTNRAAEELLSRINNSNVQIQTIHSYINEFIKIYFSHKEVLNLYFEIYRDKIKLEIENKDEDSNIKNKNDKYKEKYNLKDEEFCLEIIKNNINKIEYNELAFDSLYYGRLGHDSLLEFTKEVMDKFPVLKKRIVDKFDYIYIDEYQDTSAVVLNIFYNAVKGTKTKLYLLGDKMQQIYRNYDGSFEEELQEFDLSRRLNTNYRSSTKIVDVLNKIYNDKDYKQHPSEKAITDIDCKKPVVIITNDVENTLKDKTIIGNTTLKLYVFNSSRFKTINAENLYMAINNMKKYRVPSKYSAGEVLTNEINDNPDELMRSLLIISDTIEKFCEKKYGLVVQVFKNNKIFNYSKLQVNFHSDKIAFEKEMLELSNEYNNKNHTIKTFLEMMIEKNLLNKDRFISAFENQEYENFLKVDMNEFKNLKEYRKQPYVSTQHGVKGEGYDSVCFVAENSSNPPVRMFEFMELFCTNNINLTSFQKFYYDYKLKIERFEEELKCNFSKLKAPDFKINKNKFTEFLQQIQLEFIDNIYFNFIFKDLFNKYFEKPNKTNIEKCLKFTKVFGILTAYRLFYVGCSRARKELIIVIDEEKIEKFKEDFKTKMKSIGFDIP</sequence>